<dbReference type="EMBL" id="JAUCGR010000001">
    <property type="protein sequence ID" value="MDM7829796.1"/>
    <property type="molecule type" value="Genomic_DNA"/>
</dbReference>
<evidence type="ECO:0000313" key="3">
    <source>
        <dbReference type="Proteomes" id="UP001321453"/>
    </source>
</evidence>
<feature type="chain" id="PRO_5046548712" description="Secreted protein" evidence="1">
    <location>
        <begin position="21"/>
        <end position="171"/>
    </location>
</feature>
<dbReference type="RefSeq" id="WP_289444182.1">
    <property type="nucleotide sequence ID" value="NZ_JAUCGR010000001.1"/>
</dbReference>
<evidence type="ECO:0000313" key="2">
    <source>
        <dbReference type="EMBL" id="MDM7829796.1"/>
    </source>
</evidence>
<keyword evidence="1" id="KW-0732">Signal</keyword>
<protein>
    <recommendedName>
        <fullName evidence="4">Secreted protein</fullName>
    </recommendedName>
</protein>
<reference evidence="2 3" key="1">
    <citation type="submission" date="2023-06" db="EMBL/GenBank/DDBJ databases">
        <title>Cellulomonas sp. MW9 Whole genome sequence.</title>
        <authorList>
            <person name="Park S."/>
        </authorList>
    </citation>
    <scope>NUCLEOTIDE SEQUENCE [LARGE SCALE GENOMIC DNA]</scope>
    <source>
        <strain evidence="2 3">MW9</strain>
    </source>
</reference>
<comment type="caution">
    <text evidence="2">The sequence shown here is derived from an EMBL/GenBank/DDBJ whole genome shotgun (WGS) entry which is preliminary data.</text>
</comment>
<feature type="signal peptide" evidence="1">
    <location>
        <begin position="1"/>
        <end position="20"/>
    </location>
</feature>
<sequence length="171" mass="17116">MRRSTAVLAAVAVTSAAVLASCSDPGPSAALGQARGLVTFGGPAGWIPDATPERRTDDTTTASVRGVPVTLTGGDEPAGARVRWAATATPASASVRCVQLAAWFDDAARSWHSGTDTARLAAACERDLGESGDAVIAAGAGVAHGADGRVTFEASVEAGRPVATLEFNARA</sequence>
<keyword evidence="3" id="KW-1185">Reference proteome</keyword>
<organism evidence="2 3">
    <name type="scientific">Cellulomonas edaphi</name>
    <dbReference type="NCBI Taxonomy" id="3053468"/>
    <lineage>
        <taxon>Bacteria</taxon>
        <taxon>Bacillati</taxon>
        <taxon>Actinomycetota</taxon>
        <taxon>Actinomycetes</taxon>
        <taxon>Micrococcales</taxon>
        <taxon>Cellulomonadaceae</taxon>
        <taxon>Cellulomonas</taxon>
    </lineage>
</organism>
<dbReference type="Proteomes" id="UP001321453">
    <property type="component" value="Unassembled WGS sequence"/>
</dbReference>
<name>A0ABT7S2G2_9CELL</name>
<gene>
    <name evidence="2" type="ORF">QRT05_00480</name>
</gene>
<dbReference type="PROSITE" id="PS51257">
    <property type="entry name" value="PROKAR_LIPOPROTEIN"/>
    <property type="match status" value="1"/>
</dbReference>
<proteinExistence type="predicted"/>
<evidence type="ECO:0000256" key="1">
    <source>
        <dbReference type="SAM" id="SignalP"/>
    </source>
</evidence>
<evidence type="ECO:0008006" key="4">
    <source>
        <dbReference type="Google" id="ProtNLM"/>
    </source>
</evidence>
<accession>A0ABT7S2G2</accession>